<name>A0A0C3B6I2_SERVB</name>
<dbReference type="GO" id="GO:0000793">
    <property type="term" value="C:condensed chromosome"/>
    <property type="evidence" value="ECO:0007669"/>
    <property type="project" value="TreeGrafter"/>
</dbReference>
<evidence type="ECO:0000256" key="3">
    <source>
        <dbReference type="ARBA" id="ARBA00022454"/>
    </source>
</evidence>
<dbReference type="InterPro" id="IPR016024">
    <property type="entry name" value="ARM-type_fold"/>
</dbReference>
<feature type="domain" description="Nuclear condensin complex subunit 3 C-terminal" evidence="9">
    <location>
        <begin position="654"/>
        <end position="937"/>
    </location>
</feature>
<evidence type="ECO:0000256" key="8">
    <source>
        <dbReference type="SAM" id="MobiDB-lite"/>
    </source>
</evidence>
<reference evidence="11" key="2">
    <citation type="submission" date="2015-01" db="EMBL/GenBank/DDBJ databases">
        <title>Evolutionary Origins and Diversification of the Mycorrhizal Mutualists.</title>
        <authorList>
            <consortium name="DOE Joint Genome Institute"/>
            <consortium name="Mycorrhizal Genomics Consortium"/>
            <person name="Kohler A."/>
            <person name="Kuo A."/>
            <person name="Nagy L.G."/>
            <person name="Floudas D."/>
            <person name="Copeland A."/>
            <person name="Barry K.W."/>
            <person name="Cichocki N."/>
            <person name="Veneault-Fourrey C."/>
            <person name="LaButti K."/>
            <person name="Lindquist E.A."/>
            <person name="Lipzen A."/>
            <person name="Lundell T."/>
            <person name="Morin E."/>
            <person name="Murat C."/>
            <person name="Riley R."/>
            <person name="Ohm R."/>
            <person name="Sun H."/>
            <person name="Tunlid A."/>
            <person name="Henrissat B."/>
            <person name="Grigoriev I.V."/>
            <person name="Hibbett D.S."/>
            <person name="Martin F."/>
        </authorList>
    </citation>
    <scope>NUCLEOTIDE SEQUENCE [LARGE SCALE GENOMIC DNA]</scope>
    <source>
        <strain evidence="11">MAFF 305830</strain>
    </source>
</reference>
<feature type="region of interest" description="Disordered" evidence="8">
    <location>
        <begin position="1006"/>
        <end position="1175"/>
    </location>
</feature>
<dbReference type="SUPFAM" id="SSF48371">
    <property type="entry name" value="ARM repeat"/>
    <property type="match status" value="1"/>
</dbReference>
<evidence type="ECO:0000313" key="11">
    <source>
        <dbReference type="Proteomes" id="UP000054097"/>
    </source>
</evidence>
<dbReference type="Pfam" id="PF12719">
    <property type="entry name" value="Cnd3"/>
    <property type="match status" value="1"/>
</dbReference>
<keyword evidence="3" id="KW-0158">Chromosome</keyword>
<feature type="compositionally biased region" description="Basic and acidic residues" evidence="8">
    <location>
        <begin position="1151"/>
        <end position="1175"/>
    </location>
</feature>
<dbReference type="PANTHER" id="PTHR14418">
    <property type="entry name" value="CONDENSIN COMPLEX SUBUNIT 3-RELATED"/>
    <property type="match status" value="1"/>
</dbReference>
<gene>
    <name evidence="10" type="ORF">M408DRAFT_24381</name>
</gene>
<keyword evidence="5" id="KW-0498">Mitosis</keyword>
<proteinExistence type="inferred from homology"/>
<feature type="compositionally biased region" description="Polar residues" evidence="8">
    <location>
        <begin position="1064"/>
        <end position="1075"/>
    </location>
</feature>
<reference evidence="10 11" key="1">
    <citation type="submission" date="2014-04" db="EMBL/GenBank/DDBJ databases">
        <authorList>
            <consortium name="DOE Joint Genome Institute"/>
            <person name="Kuo A."/>
            <person name="Zuccaro A."/>
            <person name="Kohler A."/>
            <person name="Nagy L.G."/>
            <person name="Floudas D."/>
            <person name="Copeland A."/>
            <person name="Barry K.W."/>
            <person name="Cichocki N."/>
            <person name="Veneault-Fourrey C."/>
            <person name="LaButti K."/>
            <person name="Lindquist E.A."/>
            <person name="Lipzen A."/>
            <person name="Lundell T."/>
            <person name="Morin E."/>
            <person name="Murat C."/>
            <person name="Sun H."/>
            <person name="Tunlid A."/>
            <person name="Henrissat B."/>
            <person name="Grigoriev I.V."/>
            <person name="Hibbett D.S."/>
            <person name="Martin F."/>
            <person name="Nordberg H.P."/>
            <person name="Cantor M.N."/>
            <person name="Hua S.X."/>
        </authorList>
    </citation>
    <scope>NUCLEOTIDE SEQUENCE [LARGE SCALE GENOMIC DNA]</scope>
    <source>
        <strain evidence="10 11">MAFF 305830</strain>
    </source>
</reference>
<keyword evidence="11" id="KW-1185">Reference proteome</keyword>
<dbReference type="GO" id="GO:0000796">
    <property type="term" value="C:condensin complex"/>
    <property type="evidence" value="ECO:0007669"/>
    <property type="project" value="InterPro"/>
</dbReference>
<feature type="compositionally biased region" description="Polar residues" evidence="8">
    <location>
        <begin position="1122"/>
        <end position="1131"/>
    </location>
</feature>
<evidence type="ECO:0000256" key="1">
    <source>
        <dbReference type="ARBA" id="ARBA00004286"/>
    </source>
</evidence>
<dbReference type="Gene3D" id="1.25.10.10">
    <property type="entry name" value="Leucine-rich Repeat Variant"/>
    <property type="match status" value="1"/>
</dbReference>
<keyword evidence="4" id="KW-0132">Cell division</keyword>
<evidence type="ECO:0000313" key="10">
    <source>
        <dbReference type="EMBL" id="KIM27744.1"/>
    </source>
</evidence>
<comment type="similarity">
    <text evidence="2">Belongs to the CND3 (condensin subunit 3) family.</text>
</comment>
<dbReference type="InterPro" id="IPR025977">
    <property type="entry name" value="Cnd3_C"/>
</dbReference>
<evidence type="ECO:0000256" key="5">
    <source>
        <dbReference type="ARBA" id="ARBA00022776"/>
    </source>
</evidence>
<dbReference type="Proteomes" id="UP000054097">
    <property type="component" value="Unassembled WGS sequence"/>
</dbReference>
<protein>
    <recommendedName>
        <fullName evidence="9">Nuclear condensin complex subunit 3 C-terminal domain-containing protein</fullName>
    </recommendedName>
</protein>
<accession>A0A0C3B6I2</accession>
<evidence type="ECO:0000256" key="2">
    <source>
        <dbReference type="ARBA" id="ARBA00006533"/>
    </source>
</evidence>
<evidence type="ECO:0000256" key="6">
    <source>
        <dbReference type="ARBA" id="ARBA00023067"/>
    </source>
</evidence>
<dbReference type="InterPro" id="IPR027165">
    <property type="entry name" value="CND3"/>
</dbReference>
<organism evidence="10 11">
    <name type="scientific">Serendipita vermifera MAFF 305830</name>
    <dbReference type="NCBI Taxonomy" id="933852"/>
    <lineage>
        <taxon>Eukaryota</taxon>
        <taxon>Fungi</taxon>
        <taxon>Dikarya</taxon>
        <taxon>Basidiomycota</taxon>
        <taxon>Agaricomycotina</taxon>
        <taxon>Agaricomycetes</taxon>
        <taxon>Sebacinales</taxon>
        <taxon>Serendipitaceae</taxon>
        <taxon>Serendipita</taxon>
    </lineage>
</organism>
<feature type="compositionally biased region" description="Basic residues" evidence="8">
    <location>
        <begin position="1029"/>
        <end position="1043"/>
    </location>
</feature>
<dbReference type="InterPro" id="IPR011989">
    <property type="entry name" value="ARM-like"/>
</dbReference>
<feature type="compositionally biased region" description="Acidic residues" evidence="8">
    <location>
        <begin position="616"/>
        <end position="643"/>
    </location>
</feature>
<evidence type="ECO:0000259" key="9">
    <source>
        <dbReference type="Pfam" id="PF12719"/>
    </source>
</evidence>
<evidence type="ECO:0000256" key="4">
    <source>
        <dbReference type="ARBA" id="ARBA00022618"/>
    </source>
</evidence>
<keyword evidence="7" id="KW-0131">Cell cycle</keyword>
<keyword evidence="6" id="KW-0226">DNA condensation</keyword>
<dbReference type="PANTHER" id="PTHR14418:SF5">
    <property type="entry name" value="CONDENSIN COMPLEX SUBUNIT 3"/>
    <property type="match status" value="1"/>
</dbReference>
<feature type="compositionally biased region" description="Basic residues" evidence="8">
    <location>
        <begin position="1085"/>
        <end position="1094"/>
    </location>
</feature>
<evidence type="ECO:0000256" key="7">
    <source>
        <dbReference type="ARBA" id="ARBA00023306"/>
    </source>
</evidence>
<dbReference type="GO" id="GO:0051301">
    <property type="term" value="P:cell division"/>
    <property type="evidence" value="ECO:0007669"/>
    <property type="project" value="UniProtKB-KW"/>
</dbReference>
<dbReference type="HOGENOM" id="CLU_004446_1_0_1"/>
<dbReference type="EMBL" id="KN824297">
    <property type="protein sequence ID" value="KIM27744.1"/>
    <property type="molecule type" value="Genomic_DNA"/>
</dbReference>
<dbReference type="GO" id="GO:0007076">
    <property type="term" value="P:mitotic chromosome condensation"/>
    <property type="evidence" value="ECO:0007669"/>
    <property type="project" value="InterPro"/>
</dbReference>
<dbReference type="AlphaFoldDB" id="A0A0C3B6I2"/>
<sequence length="1175" mass="130516">MPGHAKQTAEEFLSSLHDTLAAIFQGAQTSNASHKRRVNNLCKLHQEAASYTQRKQRGRGQEDSIVLIGEKAFNRAFWDITMCIMDLKKGVIEADRTVRFIGTFIGALMGTPDDENAEEEDDDEETPKERFLSKLVAHVLPGCRAKDKTPRFRCTQLLSEILRNVPSLDDELYTSVSEVLLERGTDREWTIRSAASIGLGVLARGEAAQDHDSDDDSDEEKEQPRISSVLQALCQYDLHPHVRVSCLPGLAMPLNASTLPLLLSRTRDSDTGVRKMAFRLLQQVPVRGFSVAQRSLLVKNGLGDREAAVRAESSKLIYQWAVSCSDYTGGELPTNNARQGRAQKQESKIDLDEFLDLFDLWDGEVAEEALKSLVYKRPNILDGLDMSQAEFWSDFSPSKALLARVYTELVTASTPSMNPYGGNASNFIGNTTYSFGPNSTMNMSSSVHGPAAMIPLDLSKNIDFLPVLTLQAFNIQGLFNILVQSVATVENLGQELPDVPGTSKEDMEDQVEDCIYSLGEMLKMTRSLVQGMEGDEMGKRKIKALARDLLVHPYFPSTLLSSTLGLLLKVADNNVDFINIVIKPILDDVNREERRKDRTISRRYTLNAKKRAKESTDDDQEVPEDAEDDLDDEEDEEEDEPSVDEQMRTAYLRLCILNEVLELIEWPQTQQESLRQLQKLLVRPALTVYATDTGVSAATKGMIFDSALKSLGLIAVHAETLALNALAFCIRGTLGAIPPRHSNRVLECISDIVMAHPKMTEMTFGDIVKEAPQELSGTPFLPVLLVKSLQAENSEVQATTALGICKLFLCGMWFNDEIMEALVLLYFLPDTAPNTSLRQCLSYFFPAFCYSSSTNQARFSTIVTGAIIKLCPVYEELQGEAETNDEATALIQPERVISILLDYSDPGNLVEAAQPKEVGDVENNHVQLAIDMMEKIELLIKNGEDDPAHCSISPLCYGLNRLQIPVRVTADCLRMLISMVSDILTNHTPDDKLAFKQLTSFEAKLRKVKSKRKDSDSEGSVSENEITKKSAKATKASGKRKRDLRSESDGGSNTHRIAKKRGNLSVQTQRTTNEGSDTEAGPKSHGTRPVKRKPDKNLETPDQDVLQSKRGKEKARLRSEVPHSTSGSGTDTGPRKRRRSSFVAASEELTEERPTKPRDGRKVVNKPERKPSHQS</sequence>
<dbReference type="OrthoDB" id="27187at2759"/>
<comment type="subcellular location">
    <subcellularLocation>
        <location evidence="1">Chromosome</location>
    </subcellularLocation>
</comment>
<dbReference type="STRING" id="933852.A0A0C3B6I2"/>
<feature type="region of interest" description="Disordered" evidence="8">
    <location>
        <begin position="609"/>
        <end position="645"/>
    </location>
</feature>